<feature type="transmembrane region" description="Helical" evidence="1">
    <location>
        <begin position="12"/>
        <end position="33"/>
    </location>
</feature>
<keyword evidence="1" id="KW-1133">Transmembrane helix</keyword>
<feature type="transmembrane region" description="Helical" evidence="1">
    <location>
        <begin position="87"/>
        <end position="104"/>
    </location>
</feature>
<evidence type="ECO:0000256" key="1">
    <source>
        <dbReference type="SAM" id="Phobius"/>
    </source>
</evidence>
<dbReference type="Proteomes" id="UP000252167">
    <property type="component" value="Unassembled WGS sequence"/>
</dbReference>
<dbReference type="SUPFAM" id="SSF103473">
    <property type="entry name" value="MFS general substrate transporter"/>
    <property type="match status" value="1"/>
</dbReference>
<dbReference type="Pfam" id="PF07690">
    <property type="entry name" value="MFS_1"/>
    <property type="match status" value="1"/>
</dbReference>
<dbReference type="GO" id="GO:0022857">
    <property type="term" value="F:transmembrane transporter activity"/>
    <property type="evidence" value="ECO:0007669"/>
    <property type="project" value="InterPro"/>
</dbReference>
<keyword evidence="1" id="KW-0812">Transmembrane</keyword>
<dbReference type="InterPro" id="IPR036259">
    <property type="entry name" value="MFS_trans_sf"/>
</dbReference>
<feature type="transmembrane region" description="Helical" evidence="1">
    <location>
        <begin position="382"/>
        <end position="404"/>
    </location>
</feature>
<feature type="transmembrane region" description="Helical" evidence="1">
    <location>
        <begin position="320"/>
        <end position="342"/>
    </location>
</feature>
<evidence type="ECO:0000313" key="3">
    <source>
        <dbReference type="Proteomes" id="UP000252167"/>
    </source>
</evidence>
<comment type="caution">
    <text evidence="2">The sequence shown here is derived from an EMBL/GenBank/DDBJ whole genome shotgun (WGS) entry which is preliminary data.</text>
</comment>
<feature type="transmembrane region" description="Helical" evidence="1">
    <location>
        <begin position="263"/>
        <end position="283"/>
    </location>
</feature>
<feature type="transmembrane region" description="Helical" evidence="1">
    <location>
        <begin position="142"/>
        <end position="165"/>
    </location>
</feature>
<keyword evidence="1" id="KW-0472">Membrane</keyword>
<feature type="transmembrane region" description="Helical" evidence="1">
    <location>
        <begin position="354"/>
        <end position="376"/>
    </location>
</feature>
<reference evidence="2 3" key="1">
    <citation type="submission" date="2018-01" db="EMBL/GenBank/DDBJ databases">
        <title>Glutamicibacter soli strain NHPC-3 Whole genome sequence and assembly.</title>
        <authorList>
            <person name="Choudhury P."/>
            <person name="Gupta D."/>
            <person name="Sengupta K."/>
            <person name="Jawed A."/>
            <person name="Sultana N."/>
            <person name="Saha P."/>
        </authorList>
    </citation>
    <scope>NUCLEOTIDE SEQUENCE [LARGE SCALE GENOMIC DNA]</scope>
    <source>
        <strain evidence="2 3">NHPC-3</strain>
    </source>
</reference>
<feature type="transmembrane region" description="Helical" evidence="1">
    <location>
        <begin position="295"/>
        <end position="314"/>
    </location>
</feature>
<feature type="transmembrane region" description="Helical" evidence="1">
    <location>
        <begin position="230"/>
        <end position="251"/>
    </location>
</feature>
<dbReference type="InterPro" id="IPR052524">
    <property type="entry name" value="MFS_Cyanate_Porter"/>
</dbReference>
<dbReference type="EMBL" id="POAF01000003">
    <property type="protein sequence ID" value="RBM01786.1"/>
    <property type="molecule type" value="Genomic_DNA"/>
</dbReference>
<protein>
    <submittedName>
        <fullName evidence="2">MFS transporter</fullName>
    </submittedName>
</protein>
<dbReference type="Gene3D" id="1.20.1250.20">
    <property type="entry name" value="MFS general substrate transporter like domains"/>
    <property type="match status" value="2"/>
</dbReference>
<dbReference type="PANTHER" id="PTHR23523">
    <property type="match status" value="1"/>
</dbReference>
<keyword evidence="3" id="KW-1185">Reference proteome</keyword>
<dbReference type="AlphaFoldDB" id="A0A365YGF0"/>
<dbReference type="PANTHER" id="PTHR23523:SF2">
    <property type="entry name" value="2-NITROIMIDAZOLE TRANSPORTER"/>
    <property type="match status" value="1"/>
</dbReference>
<proteinExistence type="predicted"/>
<name>A0A365YGF0_9MICC</name>
<gene>
    <name evidence="2" type="ORF">C1H84_08065</name>
</gene>
<evidence type="ECO:0000313" key="2">
    <source>
        <dbReference type="EMBL" id="RBM01786.1"/>
    </source>
</evidence>
<organism evidence="2 3">
    <name type="scientific">Glutamicibacter soli</name>
    <dbReference type="NCBI Taxonomy" id="453836"/>
    <lineage>
        <taxon>Bacteria</taxon>
        <taxon>Bacillati</taxon>
        <taxon>Actinomycetota</taxon>
        <taxon>Actinomycetes</taxon>
        <taxon>Micrococcales</taxon>
        <taxon>Micrococcaceae</taxon>
        <taxon>Glutamicibacter</taxon>
    </lineage>
</organism>
<sequence>MPTMSDFSPPRLALPKGFGVLLVLAIILASINLRPAVTSLGTLLDPAIEDLQMNGFIAGMITGVPPLCFALLGPLAPRLTGKRGPELVVIAAMGAILAGILLRSAAPETWTFLLCTALALAGIAVGNILMPVLVKRWFPHKIGVVTGAYTTAVALGASAVAGVAVPVNDMLGGHWRIGLAVWALPALLALAVWLVVYLGLRSQIAAQHGEFGRNHVQAATIGPMYKNPTAWWVALFFAGQSSVAYIFMGWAPKIFADLGMDPIEAGALLAILLGVGVPLSFVMPALAARFTHQGPLVIINGVAGLIAVAGMLTFPLEGAYLWVILLGICGSNFPLALTMIGLKAHSAAGVAKLSAFGQSAGYLIAFPGPFAVGALYEVTGSWTSPIWLIAALIVFQTYTGIMAGRPRYIEDQQRTQVR</sequence>
<feature type="transmembrane region" description="Helical" evidence="1">
    <location>
        <begin position="110"/>
        <end position="130"/>
    </location>
</feature>
<dbReference type="CDD" id="cd17339">
    <property type="entry name" value="MFS_NIMT_CynX_like"/>
    <property type="match status" value="1"/>
</dbReference>
<feature type="transmembrane region" description="Helical" evidence="1">
    <location>
        <begin position="53"/>
        <end position="75"/>
    </location>
</feature>
<dbReference type="InterPro" id="IPR011701">
    <property type="entry name" value="MFS"/>
</dbReference>
<accession>A0A365YGF0</accession>
<feature type="transmembrane region" description="Helical" evidence="1">
    <location>
        <begin position="177"/>
        <end position="200"/>
    </location>
</feature>